<dbReference type="InterPro" id="IPR011527">
    <property type="entry name" value="ABC1_TM_dom"/>
</dbReference>
<keyword evidence="9 10" id="KW-0472">Membrane</keyword>
<protein>
    <submittedName>
        <fullName evidence="13">Uncharacterized protein</fullName>
    </submittedName>
</protein>
<sequence>MAEPKFDYDKGNFFTDLWMIWAFQTINFWKKNKPSHSNILKIPDRFNFEESLLTLEKEWDTETRKPNPKFLNALVRTVWWEFTKYSFYLNIGQILGLAQAVIMIFLIDFFTDDSYTMEGIWLVACLGIAAILSVSLFALGAFYLRLLTIKIKSIVPYIVYKKVLNTSFEEISQKDYKGKLPNTIAADLEYFSGITTLGMIAGCPFIFIGAFLIIGILTGWAGIIGLAVLILHFPVAVLLSSMSSYYRMKSSTYGDRRIVMITNIIEGIRVVKLYGWEEPFLRLIYMERSKEIKEQNKEYAANSLNNSIGVSGIGIILLITFALYVHLGDSLEVSTVFCVVATMCIVYCLVTKMGVNAAYSAATIVLSMERLTQILLLSEKNSDKENPENPDFSVSVKNASFSYISKKENQETTEENPINKDNIDNDVLTDINFELKKGELLIVVGQVGSGKSSLLLGLLDELFKSNGQVKINGKASYSAQDPWILSGTIKANIIMDKEYIEELYKNVIKMCMLEIDLDNFANKDETIVGDNGITLSGGQKARISLARILYANRDVILLDDPLSAVDSEVSSFIFKNCIKDYLKNKTVILVTHQIHLISEADKLLILNQGKQIFFGTYQEFQGRADIEDFVGELKQMTDSVEKKEVDYSVYVKEIKSESISSIADEEKDLPPISLNTYHQFFIYGYKYNFVLVLVLLVLVITQIASIAVIYWLTVWSAQSDSEQEDTYYVWFYAIIVSICYFCSFLRCWILSYGMTIAGKNLHNKALESMVKTSTVFFDKNQTGRMINRFSKDTFMIDELLHGMFYYFVNQAFDIWGLLISISILIPPAAALVLIYLLVTIWFSKLIIPMVKDLGGLTLVSKSPILSLANSTLHGIVTIRSHELQQKFIYDMKVSLEYNCRCEFSRDIPFRFYQFYMEIFLVLLCIMCAFILVGWRDFITEDLAALCICFLVLAMQPTTSWGDTMIEVEVLMISPQRLMEYADMQPEGAFETDTPFEITHGKIKIQNLFMKYRDNYPFALHDLNITIEAGQKVGIVGRTGSGKSSIMNVLFRLVNPTFGTILIDGQDYINAGLHQLRRQMSVIPQSPIIFMATFRDNIDPFHEHTDEEILNICKQSDIYEVVQALPNKLDTMLSGRESSLSAGEKQLVCLARALIRNSKIVMMDEATANVDPKTDRIVHEKVKTMFSKNTMLIVAHRLRTIIDVDLIVVMEEGTCKEMGSPKELVAVENSLFRNLILHTGPQESKYLLEKLQNA</sequence>
<dbReference type="GO" id="GO:0005524">
    <property type="term" value="F:ATP binding"/>
    <property type="evidence" value="ECO:0007669"/>
    <property type="project" value="UniProtKB-KW"/>
</dbReference>
<dbReference type="PANTHER" id="PTHR24223:SF456">
    <property type="entry name" value="MULTIDRUG RESISTANCE-ASSOCIATED PROTEIN LETHAL(2)03659"/>
    <property type="match status" value="1"/>
</dbReference>
<keyword evidence="8 10" id="KW-1133">Transmembrane helix</keyword>
<dbReference type="CDD" id="cd03250">
    <property type="entry name" value="ABCC_MRP_domain1"/>
    <property type="match status" value="1"/>
</dbReference>
<keyword evidence="3" id="KW-0813">Transport</keyword>
<keyword evidence="14" id="KW-1185">Reference proteome</keyword>
<dbReference type="PROSITE" id="PS50893">
    <property type="entry name" value="ABC_TRANSPORTER_2"/>
    <property type="match status" value="2"/>
</dbReference>
<evidence type="ECO:0000256" key="7">
    <source>
        <dbReference type="ARBA" id="ARBA00022840"/>
    </source>
</evidence>
<keyword evidence="7" id="KW-0067">ATP-binding</keyword>
<feature type="transmembrane region" description="Helical" evidence="10">
    <location>
        <begin position="119"/>
        <end position="144"/>
    </location>
</feature>
<feature type="transmembrane region" description="Helical" evidence="10">
    <location>
        <begin position="220"/>
        <end position="239"/>
    </location>
</feature>
<dbReference type="SMART" id="SM00382">
    <property type="entry name" value="AAA"/>
    <property type="match status" value="2"/>
</dbReference>
<evidence type="ECO:0000256" key="5">
    <source>
        <dbReference type="ARBA" id="ARBA00022737"/>
    </source>
</evidence>
<evidence type="ECO:0000256" key="4">
    <source>
        <dbReference type="ARBA" id="ARBA00022692"/>
    </source>
</evidence>
<evidence type="ECO:0000313" key="13">
    <source>
        <dbReference type="EMBL" id="CAG9318093.1"/>
    </source>
</evidence>
<keyword evidence="4 10" id="KW-0812">Transmembrane</keyword>
<dbReference type="CDD" id="cd03244">
    <property type="entry name" value="ABCC_MRP_domain2"/>
    <property type="match status" value="1"/>
</dbReference>
<dbReference type="CDD" id="cd18580">
    <property type="entry name" value="ABC_6TM_ABCC_D2"/>
    <property type="match status" value="1"/>
</dbReference>
<dbReference type="PROSITE" id="PS50929">
    <property type="entry name" value="ABC_TM1F"/>
    <property type="match status" value="2"/>
</dbReference>
<comment type="subcellular location">
    <subcellularLocation>
        <location evidence="1">Membrane</location>
        <topology evidence="1">Multi-pass membrane protein</topology>
    </subcellularLocation>
</comment>
<evidence type="ECO:0000256" key="9">
    <source>
        <dbReference type="ARBA" id="ARBA00023136"/>
    </source>
</evidence>
<organism evidence="13 14">
    <name type="scientific">Blepharisma stoltei</name>
    <dbReference type="NCBI Taxonomy" id="1481888"/>
    <lineage>
        <taxon>Eukaryota</taxon>
        <taxon>Sar</taxon>
        <taxon>Alveolata</taxon>
        <taxon>Ciliophora</taxon>
        <taxon>Postciliodesmatophora</taxon>
        <taxon>Heterotrichea</taxon>
        <taxon>Heterotrichida</taxon>
        <taxon>Blepharismidae</taxon>
        <taxon>Blepharisma</taxon>
    </lineage>
</organism>
<dbReference type="Pfam" id="PF00005">
    <property type="entry name" value="ABC_tran"/>
    <property type="match status" value="2"/>
</dbReference>
<gene>
    <name evidence="13" type="ORF">BSTOLATCC_MIC20577</name>
</gene>
<feature type="domain" description="ABC transporter" evidence="11">
    <location>
        <begin position="1002"/>
        <end position="1236"/>
    </location>
</feature>
<evidence type="ECO:0000313" key="14">
    <source>
        <dbReference type="Proteomes" id="UP001162131"/>
    </source>
</evidence>
<evidence type="ECO:0000256" key="8">
    <source>
        <dbReference type="ARBA" id="ARBA00022989"/>
    </source>
</evidence>
<dbReference type="SUPFAM" id="SSF52540">
    <property type="entry name" value="P-loop containing nucleoside triphosphate hydrolases"/>
    <property type="match status" value="2"/>
</dbReference>
<feature type="transmembrane region" description="Helical" evidence="10">
    <location>
        <begin position="190"/>
        <end position="214"/>
    </location>
</feature>
<proteinExistence type="inferred from homology"/>
<feature type="domain" description="ABC transmembrane type-1" evidence="12">
    <location>
        <begin position="91"/>
        <end position="337"/>
    </location>
</feature>
<evidence type="ECO:0000256" key="6">
    <source>
        <dbReference type="ARBA" id="ARBA00022741"/>
    </source>
</evidence>
<accession>A0AAU9IWQ4</accession>
<dbReference type="Gene3D" id="3.40.50.300">
    <property type="entry name" value="P-loop containing nucleotide triphosphate hydrolases"/>
    <property type="match status" value="2"/>
</dbReference>
<dbReference type="Gene3D" id="1.20.1560.10">
    <property type="entry name" value="ABC transporter type 1, transmembrane domain"/>
    <property type="match status" value="2"/>
</dbReference>
<evidence type="ECO:0000259" key="11">
    <source>
        <dbReference type="PROSITE" id="PS50893"/>
    </source>
</evidence>
<dbReference type="PROSITE" id="PS00211">
    <property type="entry name" value="ABC_TRANSPORTER_1"/>
    <property type="match status" value="2"/>
</dbReference>
<evidence type="ECO:0000256" key="1">
    <source>
        <dbReference type="ARBA" id="ARBA00004141"/>
    </source>
</evidence>
<dbReference type="InterPro" id="IPR044726">
    <property type="entry name" value="ABCC_6TM_D2"/>
</dbReference>
<feature type="transmembrane region" description="Helical" evidence="10">
    <location>
        <begin position="307"/>
        <end position="327"/>
    </location>
</feature>
<dbReference type="InterPro" id="IPR027417">
    <property type="entry name" value="P-loop_NTPase"/>
</dbReference>
<feature type="transmembrane region" description="Helical" evidence="10">
    <location>
        <begin position="814"/>
        <end position="842"/>
    </location>
</feature>
<dbReference type="InterPro" id="IPR036640">
    <property type="entry name" value="ABC1_TM_sf"/>
</dbReference>
<feature type="transmembrane region" description="Helical" evidence="10">
    <location>
        <begin position="689"/>
        <end position="712"/>
    </location>
</feature>
<reference evidence="13" key="1">
    <citation type="submission" date="2021-09" db="EMBL/GenBank/DDBJ databases">
        <authorList>
            <consortium name="AG Swart"/>
            <person name="Singh M."/>
            <person name="Singh A."/>
            <person name="Seah K."/>
            <person name="Emmerich C."/>
        </authorList>
    </citation>
    <scope>NUCLEOTIDE SEQUENCE</scope>
    <source>
        <strain evidence="13">ATCC30299</strain>
    </source>
</reference>
<dbReference type="GO" id="GO:0016887">
    <property type="term" value="F:ATP hydrolysis activity"/>
    <property type="evidence" value="ECO:0007669"/>
    <property type="project" value="InterPro"/>
</dbReference>
<feature type="transmembrane region" description="Helical" evidence="10">
    <location>
        <begin position="727"/>
        <end position="749"/>
    </location>
</feature>
<dbReference type="InterPro" id="IPR017871">
    <property type="entry name" value="ABC_transporter-like_CS"/>
</dbReference>
<dbReference type="PANTHER" id="PTHR24223">
    <property type="entry name" value="ATP-BINDING CASSETTE SUB-FAMILY C"/>
    <property type="match status" value="1"/>
</dbReference>
<dbReference type="AlphaFoldDB" id="A0AAU9IWQ4"/>
<evidence type="ECO:0000259" key="12">
    <source>
        <dbReference type="PROSITE" id="PS50929"/>
    </source>
</evidence>
<feature type="transmembrane region" description="Helical" evidence="10">
    <location>
        <begin position="87"/>
        <end position="107"/>
    </location>
</feature>
<dbReference type="SUPFAM" id="SSF90123">
    <property type="entry name" value="ABC transporter transmembrane region"/>
    <property type="match status" value="2"/>
</dbReference>
<dbReference type="InterPro" id="IPR003439">
    <property type="entry name" value="ABC_transporter-like_ATP-bd"/>
</dbReference>
<feature type="transmembrane region" description="Helical" evidence="10">
    <location>
        <begin position="333"/>
        <end position="350"/>
    </location>
</feature>
<comment type="similarity">
    <text evidence="2">Belongs to the ABC transporter superfamily. ABCC family. Conjugate transporter (TC 3.A.1.208) subfamily.</text>
</comment>
<dbReference type="InterPro" id="IPR003593">
    <property type="entry name" value="AAA+_ATPase"/>
</dbReference>
<keyword evidence="6" id="KW-0547">Nucleotide-binding</keyword>
<evidence type="ECO:0000256" key="10">
    <source>
        <dbReference type="SAM" id="Phobius"/>
    </source>
</evidence>
<evidence type="ECO:0000256" key="3">
    <source>
        <dbReference type="ARBA" id="ARBA00022448"/>
    </source>
</evidence>
<name>A0AAU9IWQ4_9CILI</name>
<dbReference type="GO" id="GO:0016020">
    <property type="term" value="C:membrane"/>
    <property type="evidence" value="ECO:0007669"/>
    <property type="project" value="UniProtKB-SubCell"/>
</dbReference>
<feature type="domain" description="ABC transmembrane type-1" evidence="12">
    <location>
        <begin position="689"/>
        <end position="935"/>
    </location>
</feature>
<dbReference type="Pfam" id="PF00664">
    <property type="entry name" value="ABC_membrane"/>
    <property type="match status" value="2"/>
</dbReference>
<feature type="domain" description="ABC transporter" evidence="11">
    <location>
        <begin position="413"/>
        <end position="633"/>
    </location>
</feature>
<dbReference type="EMBL" id="CAJZBQ010000020">
    <property type="protein sequence ID" value="CAG9318093.1"/>
    <property type="molecule type" value="Genomic_DNA"/>
</dbReference>
<dbReference type="Proteomes" id="UP001162131">
    <property type="component" value="Unassembled WGS sequence"/>
</dbReference>
<keyword evidence="5" id="KW-0677">Repeat</keyword>
<evidence type="ECO:0000256" key="2">
    <source>
        <dbReference type="ARBA" id="ARBA00009726"/>
    </source>
</evidence>
<feature type="transmembrane region" description="Helical" evidence="10">
    <location>
        <begin position="914"/>
        <end position="934"/>
    </location>
</feature>
<dbReference type="FunFam" id="3.40.50.300:FF:000973">
    <property type="entry name" value="Multidrug resistance-associated protein 4"/>
    <property type="match status" value="1"/>
</dbReference>
<comment type="caution">
    <text evidence="13">The sequence shown here is derived from an EMBL/GenBank/DDBJ whole genome shotgun (WGS) entry which is preliminary data.</text>
</comment>
<dbReference type="InterPro" id="IPR050173">
    <property type="entry name" value="ABC_transporter_C-like"/>
</dbReference>
<dbReference type="FunFam" id="3.40.50.300:FF:000163">
    <property type="entry name" value="Multidrug resistance-associated protein member 4"/>
    <property type="match status" value="1"/>
</dbReference>
<dbReference type="GO" id="GO:0140359">
    <property type="term" value="F:ABC-type transporter activity"/>
    <property type="evidence" value="ECO:0007669"/>
    <property type="project" value="InterPro"/>
</dbReference>